<comment type="subcellular location">
    <subcellularLocation>
        <location evidence="1 7">Cell membrane</location>
        <topology evidence="1 7">Multi-pass membrane protein</topology>
    </subcellularLocation>
</comment>
<accession>A0A345SSK5</accession>
<proteinExistence type="inferred from homology"/>
<dbReference type="CDD" id="cd06261">
    <property type="entry name" value="TM_PBP2"/>
    <property type="match status" value="1"/>
</dbReference>
<evidence type="ECO:0000256" key="1">
    <source>
        <dbReference type="ARBA" id="ARBA00004651"/>
    </source>
</evidence>
<evidence type="ECO:0000256" key="5">
    <source>
        <dbReference type="ARBA" id="ARBA00022989"/>
    </source>
</evidence>
<sequence length="334" mass="37153">MMTTTTEAPGGPVKSAAPAPAPRTGLLARVRRSYDRHWYGWAMVLPVVVVMAVLVLYPLCRGLYLSLTNANEANVAKDIGVNHVPATYHLVGLDNYWHVLSGADGDFYPRLIWTIVWTVSCGVLQFVLALALANILNRRMRFRLFYRMALILPWAVPGFIGIFAWRLMLNTQFGVLNEILTHLGLPAQDWLGTPLNQKIAVILVNVWLGVPFQMVALLGGMQSIPAELHEAAEMDGASPWQRFRNITLPGLRPVSSTVILISSIWTFNMFAVIYLLIGQNTTGETDILVTFAFNKAFTGISDYSGASTYGIIILLILLVFSTLYRRRELKAEQS</sequence>
<feature type="transmembrane region" description="Helical" evidence="7">
    <location>
        <begin position="144"/>
        <end position="165"/>
    </location>
</feature>
<feature type="transmembrane region" description="Helical" evidence="7">
    <location>
        <begin position="38"/>
        <end position="59"/>
    </location>
</feature>
<comment type="similarity">
    <text evidence="7">Belongs to the binding-protein-dependent transport system permease family.</text>
</comment>
<dbReference type="Proteomes" id="UP000249340">
    <property type="component" value="Chromosome"/>
</dbReference>
<evidence type="ECO:0000256" key="2">
    <source>
        <dbReference type="ARBA" id="ARBA00022448"/>
    </source>
</evidence>
<evidence type="ECO:0000256" key="6">
    <source>
        <dbReference type="ARBA" id="ARBA00023136"/>
    </source>
</evidence>
<dbReference type="Pfam" id="PF00528">
    <property type="entry name" value="BPD_transp_1"/>
    <property type="match status" value="1"/>
</dbReference>
<keyword evidence="3" id="KW-1003">Cell membrane</keyword>
<dbReference type="InterPro" id="IPR000515">
    <property type="entry name" value="MetI-like"/>
</dbReference>
<name>A0A345SSK5_9ACTN</name>
<dbReference type="InterPro" id="IPR050809">
    <property type="entry name" value="UgpAE/MalFG_permease"/>
</dbReference>
<protein>
    <submittedName>
        <fullName evidence="10">Sugar ABC transporter permease</fullName>
    </submittedName>
</protein>
<evidence type="ECO:0000256" key="3">
    <source>
        <dbReference type="ARBA" id="ARBA00022475"/>
    </source>
</evidence>
<dbReference type="SUPFAM" id="SSF161098">
    <property type="entry name" value="MetI-like"/>
    <property type="match status" value="1"/>
</dbReference>
<dbReference type="GO" id="GO:0005886">
    <property type="term" value="C:plasma membrane"/>
    <property type="evidence" value="ECO:0007669"/>
    <property type="project" value="UniProtKB-SubCell"/>
</dbReference>
<feature type="transmembrane region" description="Helical" evidence="7">
    <location>
        <begin position="306"/>
        <end position="324"/>
    </location>
</feature>
<gene>
    <name evidence="10" type="ORF">C7M71_003800</name>
</gene>
<evidence type="ECO:0000313" key="11">
    <source>
        <dbReference type="Proteomes" id="UP000249340"/>
    </source>
</evidence>
<feature type="transmembrane region" description="Helical" evidence="7">
    <location>
        <begin position="254"/>
        <end position="277"/>
    </location>
</feature>
<dbReference type="Gene3D" id="1.10.3720.10">
    <property type="entry name" value="MetI-like"/>
    <property type="match status" value="1"/>
</dbReference>
<keyword evidence="5 7" id="KW-1133">Transmembrane helix</keyword>
<keyword evidence="6 7" id="KW-0472">Membrane</keyword>
<evidence type="ECO:0000313" key="10">
    <source>
        <dbReference type="EMBL" id="AXI76710.1"/>
    </source>
</evidence>
<feature type="region of interest" description="Disordered" evidence="8">
    <location>
        <begin position="1"/>
        <end position="20"/>
    </location>
</feature>
<reference evidence="11" key="1">
    <citation type="submission" date="2018-07" db="EMBL/GenBank/DDBJ databases">
        <title>Streptacidiphilus bronchialis DSM 106435 chromosome.</title>
        <authorList>
            <person name="Batra D."/>
            <person name="Gulvik C.A."/>
        </authorList>
    </citation>
    <scope>NUCLEOTIDE SEQUENCE [LARGE SCALE GENOMIC DNA]</scope>
    <source>
        <strain evidence="11">DSM 106435</strain>
    </source>
</reference>
<keyword evidence="4 7" id="KW-0812">Transmembrane</keyword>
<keyword evidence="11" id="KW-1185">Reference proteome</keyword>
<dbReference type="OrthoDB" id="34224at2"/>
<feature type="transmembrane region" description="Helical" evidence="7">
    <location>
        <begin position="111"/>
        <end position="132"/>
    </location>
</feature>
<keyword evidence="2 7" id="KW-0813">Transport</keyword>
<evidence type="ECO:0000259" key="9">
    <source>
        <dbReference type="PROSITE" id="PS50928"/>
    </source>
</evidence>
<evidence type="ECO:0000256" key="8">
    <source>
        <dbReference type="SAM" id="MobiDB-lite"/>
    </source>
</evidence>
<evidence type="ECO:0000256" key="4">
    <source>
        <dbReference type="ARBA" id="ARBA00022692"/>
    </source>
</evidence>
<dbReference type="KEGG" id="stri:C7M71_003800"/>
<dbReference type="AlphaFoldDB" id="A0A345SSK5"/>
<dbReference type="InterPro" id="IPR035906">
    <property type="entry name" value="MetI-like_sf"/>
</dbReference>
<evidence type="ECO:0000256" key="7">
    <source>
        <dbReference type="RuleBase" id="RU363032"/>
    </source>
</evidence>
<dbReference type="EMBL" id="CP031264">
    <property type="protein sequence ID" value="AXI76710.1"/>
    <property type="molecule type" value="Genomic_DNA"/>
</dbReference>
<feature type="domain" description="ABC transmembrane type-1" evidence="9">
    <location>
        <begin position="111"/>
        <end position="324"/>
    </location>
</feature>
<dbReference type="PANTHER" id="PTHR43227">
    <property type="entry name" value="BLL4140 PROTEIN"/>
    <property type="match status" value="1"/>
</dbReference>
<organism evidence="10 11">
    <name type="scientific">Peterkaempfera bronchialis</name>
    <dbReference type="NCBI Taxonomy" id="2126346"/>
    <lineage>
        <taxon>Bacteria</taxon>
        <taxon>Bacillati</taxon>
        <taxon>Actinomycetota</taxon>
        <taxon>Actinomycetes</taxon>
        <taxon>Kitasatosporales</taxon>
        <taxon>Streptomycetaceae</taxon>
        <taxon>Peterkaempfera</taxon>
    </lineage>
</organism>
<dbReference type="PANTHER" id="PTHR43227:SF7">
    <property type="entry name" value="ARABINOOLIGOSACCHARIDES TRANSPORT SYSTEM PERMEASE PROTEIN ARAP"/>
    <property type="match status" value="1"/>
</dbReference>
<dbReference type="GO" id="GO:0055085">
    <property type="term" value="P:transmembrane transport"/>
    <property type="evidence" value="ECO:0007669"/>
    <property type="project" value="InterPro"/>
</dbReference>
<dbReference type="PROSITE" id="PS50928">
    <property type="entry name" value="ABC_TM1"/>
    <property type="match status" value="1"/>
</dbReference>
<feature type="transmembrane region" description="Helical" evidence="7">
    <location>
        <begin position="199"/>
        <end position="219"/>
    </location>
</feature>